<organism evidence="2 3">
    <name type="scientific">Salinicola acroporae</name>
    <dbReference type="NCBI Taxonomy" id="1541440"/>
    <lineage>
        <taxon>Bacteria</taxon>
        <taxon>Pseudomonadati</taxon>
        <taxon>Pseudomonadota</taxon>
        <taxon>Gammaproteobacteria</taxon>
        <taxon>Oceanospirillales</taxon>
        <taxon>Halomonadaceae</taxon>
        <taxon>Salinicola</taxon>
    </lineage>
</organism>
<evidence type="ECO:0000313" key="3">
    <source>
        <dbReference type="Proteomes" id="UP001162135"/>
    </source>
</evidence>
<protein>
    <recommendedName>
        <fullName evidence="1">Immunity protein 52 domain-containing protein</fullName>
    </recommendedName>
</protein>
<dbReference type="EMBL" id="PGFS01000001">
    <property type="protein sequence ID" value="MDH4571509.1"/>
    <property type="molecule type" value="Genomic_DNA"/>
</dbReference>
<reference evidence="2" key="1">
    <citation type="journal article" date="2015" name="Antonie Van Leeuwenhoek">
        <title>Comparative 16S rRNA signatures and multilocus sequence analysis for the genus Salinicola and description of Salinicola acroporae sp. nov., isolated from coral Acropora digitifera.</title>
        <authorList>
            <person name="Lepcha R.T."/>
            <person name="Poddar A."/>
            <person name="Schumann P."/>
            <person name="Das S.K."/>
        </authorList>
    </citation>
    <scope>NUCLEOTIDE SEQUENCE</scope>
    <source>
        <strain evidence="2">S4-41</strain>
    </source>
</reference>
<gene>
    <name evidence="2" type="ORF">CUR86_02865</name>
</gene>
<dbReference type="Proteomes" id="UP001162135">
    <property type="component" value="Unassembled WGS sequence"/>
</dbReference>
<comment type="caution">
    <text evidence="2">The sequence shown here is derived from an EMBL/GenBank/DDBJ whole genome shotgun (WGS) entry which is preliminary data.</text>
</comment>
<feature type="domain" description="Immunity protein 52" evidence="1">
    <location>
        <begin position="147"/>
        <end position="239"/>
    </location>
</feature>
<dbReference type="Pfam" id="PF15579">
    <property type="entry name" value="Imm52"/>
    <property type="match status" value="1"/>
</dbReference>
<evidence type="ECO:0000259" key="1">
    <source>
        <dbReference type="Pfam" id="PF15579"/>
    </source>
</evidence>
<dbReference type="RefSeq" id="WP_110717991.1">
    <property type="nucleotide sequence ID" value="NZ_PGFS01000001.1"/>
</dbReference>
<dbReference type="InterPro" id="IPR028969">
    <property type="entry name" value="Imm52"/>
</dbReference>
<proteinExistence type="predicted"/>
<reference evidence="2" key="2">
    <citation type="submission" date="2017-11" db="EMBL/GenBank/DDBJ databases">
        <authorList>
            <person name="Das S.K."/>
        </authorList>
    </citation>
    <scope>NUCLEOTIDE SEQUENCE</scope>
    <source>
        <strain evidence="2">S4-41</strain>
    </source>
</reference>
<accession>A0ABT6I1G0</accession>
<sequence>MKYSLRMIFPKNKEDLEIEEVYLLFLKATEKISEVDTALSDWQYPLITEKDKAIYCPVTDKSKVLKSAYHETHKNNESYKGKGLVNFTAWSMPVPTQGLKESEKPFFAKARLLDGSADLGGSFVLNANSLKDTKSKDYWSTYSTLFKKMARIKKASWSNFSTKGYHRKAAFPHREWVGWMALVPDVDLSNEMPFVALAEYLPDIGTLIVTTKEPFDPENEEHIKLARATEVFLADRGLLPERGI</sequence>
<name>A0ABT6I1G0_9GAMM</name>
<evidence type="ECO:0000313" key="2">
    <source>
        <dbReference type="EMBL" id="MDH4571509.1"/>
    </source>
</evidence>
<keyword evidence="3" id="KW-1185">Reference proteome</keyword>